<name>A0A267HS55_9ENTE</name>
<reference evidence="1 2" key="1">
    <citation type="submission" date="2015-08" db="EMBL/GenBank/DDBJ databases">
        <title>Enterococcus genome sequence.</title>
        <authorList>
            <person name="Acedo J.Z."/>
            <person name="Vederas J.C."/>
        </authorList>
    </citation>
    <scope>NUCLEOTIDE SEQUENCE [LARGE SCALE GENOMIC DNA]</scope>
    <source>
        <strain evidence="1 2">49</strain>
    </source>
</reference>
<dbReference type="Proteomes" id="UP000216797">
    <property type="component" value="Unassembled WGS sequence"/>
</dbReference>
<sequence>MTTKEEIKRMTDNLSDEQAEKVYSFIYTMLVNAIETVEPDEFDLQMIKEYEESSEEDKKYVSAEELYKELGLNL</sequence>
<gene>
    <name evidence="1" type="ORF">AKL21_07385</name>
</gene>
<organism evidence="1 2">
    <name type="scientific">Enterococcus canintestini</name>
    <dbReference type="NCBI Taxonomy" id="317010"/>
    <lineage>
        <taxon>Bacteria</taxon>
        <taxon>Bacillati</taxon>
        <taxon>Bacillota</taxon>
        <taxon>Bacilli</taxon>
        <taxon>Lactobacillales</taxon>
        <taxon>Enterococcaceae</taxon>
        <taxon>Enterococcus</taxon>
    </lineage>
</organism>
<evidence type="ECO:0000313" key="2">
    <source>
        <dbReference type="Proteomes" id="UP000216797"/>
    </source>
</evidence>
<dbReference type="EMBL" id="LHUG01000005">
    <property type="protein sequence ID" value="PAB01072.1"/>
    <property type="molecule type" value="Genomic_DNA"/>
</dbReference>
<keyword evidence="2" id="KW-1185">Reference proteome</keyword>
<dbReference type="AlphaFoldDB" id="A0A267HS55"/>
<comment type="caution">
    <text evidence="1">The sequence shown here is derived from an EMBL/GenBank/DDBJ whole genome shotgun (WGS) entry which is preliminary data.</text>
</comment>
<evidence type="ECO:0000313" key="1">
    <source>
        <dbReference type="EMBL" id="PAB01072.1"/>
    </source>
</evidence>
<accession>A0A267HS55</accession>
<dbReference type="RefSeq" id="WP_095006604.1">
    <property type="nucleotide sequence ID" value="NZ_JBKVRM010000016.1"/>
</dbReference>
<proteinExistence type="predicted"/>
<protein>
    <submittedName>
        <fullName evidence="1">Uncharacterized protein</fullName>
    </submittedName>
</protein>